<feature type="domain" description="Phosphoribosyltransferase" evidence="11">
    <location>
        <begin position="175"/>
        <end position="275"/>
    </location>
</feature>
<dbReference type="GO" id="GO:0005737">
    <property type="term" value="C:cytoplasm"/>
    <property type="evidence" value="ECO:0007669"/>
    <property type="project" value="TreeGrafter"/>
</dbReference>
<dbReference type="GO" id="GO:0000287">
    <property type="term" value="F:magnesium ion binding"/>
    <property type="evidence" value="ECO:0007669"/>
    <property type="project" value="InterPro"/>
</dbReference>
<dbReference type="SMART" id="SM01400">
    <property type="entry name" value="Pribosyltran_N"/>
    <property type="match status" value="1"/>
</dbReference>
<comment type="catalytic activity">
    <reaction evidence="9">
        <text>D-ribose 5-phosphate + ATP = 5-phospho-alpha-D-ribose 1-diphosphate + AMP + H(+)</text>
        <dbReference type="Rhea" id="RHEA:15609"/>
        <dbReference type="ChEBI" id="CHEBI:15378"/>
        <dbReference type="ChEBI" id="CHEBI:30616"/>
        <dbReference type="ChEBI" id="CHEBI:58017"/>
        <dbReference type="ChEBI" id="CHEBI:78346"/>
        <dbReference type="ChEBI" id="CHEBI:456215"/>
        <dbReference type="EC" id="2.7.6.1"/>
    </reaction>
</comment>
<dbReference type="GO" id="GO:0016301">
    <property type="term" value="F:kinase activity"/>
    <property type="evidence" value="ECO:0007669"/>
    <property type="project" value="UniProtKB-KW"/>
</dbReference>
<keyword evidence="3" id="KW-0479">Metal-binding</keyword>
<dbReference type="PANTHER" id="PTHR10210">
    <property type="entry name" value="RIBOSE-PHOSPHATE DIPHOSPHOKINASE FAMILY MEMBER"/>
    <property type="match status" value="1"/>
</dbReference>
<evidence type="ECO:0000256" key="1">
    <source>
        <dbReference type="ARBA" id="ARBA00013247"/>
    </source>
</evidence>
<keyword evidence="4 10" id="KW-0545">Nucleotide biosynthesis</keyword>
<dbReference type="EC" id="2.7.6.1" evidence="1"/>
<evidence type="ECO:0000256" key="5">
    <source>
        <dbReference type="ARBA" id="ARBA00022741"/>
    </source>
</evidence>
<keyword evidence="8" id="KW-0460">Magnesium</keyword>
<evidence type="ECO:0000256" key="2">
    <source>
        <dbReference type="ARBA" id="ARBA00022679"/>
    </source>
</evidence>
<dbReference type="Gene3D" id="3.40.50.2020">
    <property type="match status" value="2"/>
</dbReference>
<dbReference type="GO" id="GO:0002189">
    <property type="term" value="C:ribose phosphate diphosphokinase complex"/>
    <property type="evidence" value="ECO:0007669"/>
    <property type="project" value="TreeGrafter"/>
</dbReference>
<evidence type="ECO:0000256" key="7">
    <source>
        <dbReference type="ARBA" id="ARBA00022840"/>
    </source>
</evidence>
<dbReference type="Pfam" id="PF13793">
    <property type="entry name" value="Pribosyltran_N"/>
    <property type="match status" value="1"/>
</dbReference>
<evidence type="ECO:0000256" key="8">
    <source>
        <dbReference type="ARBA" id="ARBA00022842"/>
    </source>
</evidence>
<evidence type="ECO:0000256" key="4">
    <source>
        <dbReference type="ARBA" id="ARBA00022727"/>
    </source>
</evidence>
<name>A0AAT9G910_9RICK</name>
<dbReference type="InterPro" id="IPR005946">
    <property type="entry name" value="Rib-P_diPkinase"/>
</dbReference>
<evidence type="ECO:0000313" key="13">
    <source>
        <dbReference type="EMBL" id="BFD46259.1"/>
    </source>
</evidence>
<proteinExistence type="inferred from homology"/>
<dbReference type="FunFam" id="3.40.50.2020:FF:000007">
    <property type="entry name" value="Ribose-phosphate pyrophosphokinase"/>
    <property type="match status" value="1"/>
</dbReference>
<dbReference type="InterPro" id="IPR029057">
    <property type="entry name" value="PRTase-like"/>
</dbReference>
<keyword evidence="7" id="KW-0067">ATP-binding</keyword>
<dbReference type="GO" id="GO:0006164">
    <property type="term" value="P:purine nucleotide biosynthetic process"/>
    <property type="evidence" value="ECO:0007669"/>
    <property type="project" value="TreeGrafter"/>
</dbReference>
<evidence type="ECO:0000256" key="6">
    <source>
        <dbReference type="ARBA" id="ARBA00022777"/>
    </source>
</evidence>
<comment type="similarity">
    <text evidence="10">Belongs to the ribose-phosphate pyrophosphokinase family.</text>
</comment>
<dbReference type="GO" id="GO:0004749">
    <property type="term" value="F:ribose phosphate diphosphokinase activity"/>
    <property type="evidence" value="ECO:0007669"/>
    <property type="project" value="UniProtKB-EC"/>
</dbReference>
<keyword evidence="6" id="KW-0418">Kinase</keyword>
<dbReference type="NCBIfam" id="TIGR01251">
    <property type="entry name" value="ribP_PPkin"/>
    <property type="match status" value="1"/>
</dbReference>
<evidence type="ECO:0000259" key="11">
    <source>
        <dbReference type="Pfam" id="PF00156"/>
    </source>
</evidence>
<evidence type="ECO:0000259" key="12">
    <source>
        <dbReference type="Pfam" id="PF13793"/>
    </source>
</evidence>
<dbReference type="NCBIfam" id="NF002320">
    <property type="entry name" value="PRK01259.1"/>
    <property type="match status" value="1"/>
</dbReference>
<evidence type="ECO:0000256" key="3">
    <source>
        <dbReference type="ARBA" id="ARBA00022723"/>
    </source>
</evidence>
<evidence type="ECO:0000256" key="10">
    <source>
        <dbReference type="RuleBase" id="RU004324"/>
    </source>
</evidence>
<dbReference type="GO" id="GO:0005524">
    <property type="term" value="F:ATP binding"/>
    <property type="evidence" value="ECO:0007669"/>
    <property type="project" value="UniProtKB-KW"/>
</dbReference>
<evidence type="ECO:0000256" key="9">
    <source>
        <dbReference type="ARBA" id="ARBA00049535"/>
    </source>
</evidence>
<dbReference type="SUPFAM" id="SSF53271">
    <property type="entry name" value="PRTase-like"/>
    <property type="match status" value="2"/>
</dbReference>
<accession>A0AAT9G910</accession>
<reference evidence="13" key="1">
    <citation type="submission" date="2024-01" db="EMBL/GenBank/DDBJ databases">
        <title>Sequencing the genomes of a sandfly, Sergentomyia squamirostris, and its two endosymbionts.</title>
        <authorList>
            <person name="Itokawa K."/>
            <person name="Sanjoba C."/>
        </authorList>
    </citation>
    <scope>NUCLEOTIDE SEQUENCE</scope>
    <source>
        <strain evidence="13">RiSSQ</strain>
    </source>
</reference>
<dbReference type="EMBL" id="AP029170">
    <property type="protein sequence ID" value="BFD46259.1"/>
    <property type="molecule type" value="Genomic_DNA"/>
</dbReference>
<protein>
    <recommendedName>
        <fullName evidence="1">ribose-phosphate diphosphokinase</fullName>
        <ecNumber evidence="1">2.7.6.1</ecNumber>
    </recommendedName>
</protein>
<dbReference type="Pfam" id="PF00156">
    <property type="entry name" value="Pribosyltran"/>
    <property type="match status" value="1"/>
</dbReference>
<dbReference type="AlphaFoldDB" id="A0AAT9G910"/>
<keyword evidence="5" id="KW-0547">Nucleotide-binding</keyword>
<dbReference type="CDD" id="cd06223">
    <property type="entry name" value="PRTases_typeI"/>
    <property type="match status" value="1"/>
</dbReference>
<sequence length="328" mass="36646">MNKNIFHKTLSANYNYYILQKLKPIIIISMKILAGLSHKKLARYLAEELNCEYVETYITAFDDTETRVQILEDMHKCDVVIVQSTSRPANNHLMELLLLVDTVKRAGASQVTAVIPYFGYSRQDRRYCSFTPVSSRLVASMLEVAGVNHVITVDLHSQQLEGFFKIPIQNLDPISLFASIIETYNNSIIVSPNVGGFVRVRDVNRLFNMNIAVINKSRDIKRSTDKCQMSEIIGNVSGKHCVLIDDIVDSGETLCKGAKLLMEVGALSVNAFITHPVLSSMSKENIQNSDIMNVYITDTIETTDLPSKFHVISVAPIIIAALQKSTKS</sequence>
<dbReference type="PANTHER" id="PTHR10210:SF32">
    <property type="entry name" value="RIBOSE-PHOSPHATE PYROPHOSPHOKINASE 2"/>
    <property type="match status" value="1"/>
</dbReference>
<dbReference type="InterPro" id="IPR000836">
    <property type="entry name" value="PRTase_dom"/>
</dbReference>
<feature type="domain" description="Ribose-phosphate pyrophosphokinase N-terminal" evidence="12">
    <location>
        <begin position="30"/>
        <end position="146"/>
    </location>
</feature>
<keyword evidence="2" id="KW-0808">Transferase</keyword>
<dbReference type="InterPro" id="IPR029099">
    <property type="entry name" value="Pribosyltran_N"/>
</dbReference>
<gene>
    <name evidence="13" type="ORF">DMENIID0002_09050</name>
</gene>
<dbReference type="GO" id="GO:0006015">
    <property type="term" value="P:5-phosphoribose 1-diphosphate biosynthetic process"/>
    <property type="evidence" value="ECO:0007669"/>
    <property type="project" value="TreeGrafter"/>
</dbReference>
<organism evidence="13">
    <name type="scientific">Candidatus Tisiphia endosymbiont of Sergentomyia squamirostris</name>
    <dbReference type="NCBI Taxonomy" id="3113639"/>
    <lineage>
        <taxon>Bacteria</taxon>
        <taxon>Pseudomonadati</taxon>
        <taxon>Pseudomonadota</taxon>
        <taxon>Alphaproteobacteria</taxon>
        <taxon>Rickettsiales</taxon>
        <taxon>Rickettsiaceae</taxon>
        <taxon>Rickettsieae</taxon>
        <taxon>Candidatus Tisiphia</taxon>
    </lineage>
</organism>